<evidence type="ECO:0000313" key="1">
    <source>
        <dbReference type="EMBL" id="TGO66134.1"/>
    </source>
</evidence>
<dbReference type="PANTHER" id="PTHR12616:SF1">
    <property type="entry name" value="VACUOLAR PROTEIN SORTING-ASSOCIATED PROTEIN 41 HOMOLOG"/>
    <property type="match status" value="1"/>
</dbReference>
<dbReference type="Proteomes" id="UP000297452">
    <property type="component" value="Unassembled WGS sequence"/>
</dbReference>
<dbReference type="PANTHER" id="PTHR12616">
    <property type="entry name" value="VACUOLAR PROTEIN SORTING VPS41"/>
    <property type="match status" value="1"/>
</dbReference>
<accession>A0A4Z1IZ74</accession>
<dbReference type="GO" id="GO:0006623">
    <property type="term" value="P:protein targeting to vacuole"/>
    <property type="evidence" value="ECO:0007669"/>
    <property type="project" value="InterPro"/>
</dbReference>
<dbReference type="InterPro" id="IPR045111">
    <property type="entry name" value="Vps41/Vps8"/>
</dbReference>
<evidence type="ECO:0000313" key="2">
    <source>
        <dbReference type="Proteomes" id="UP000297452"/>
    </source>
</evidence>
<sequence>MYKPIFIRGLLEEVGTAIDPIRLVRKIPEGLEIEGLREGLSRMIKEYEIQESISQGVARVLRGEVAMAQNTLRAGQRRGVKFDVAEQEFEVDTEIQQPPTRRLHKHKPAHCISCKSAFYEGEMETLVGFACGHVWHLSHLLNYGKSEDQIRQSADAERHPTYDGFDDGEDERRYTNVHSIGTKVTRARLLKDRIRVGCLVCKDKGDGVYV</sequence>
<keyword evidence="2" id="KW-1185">Reference proteome</keyword>
<protein>
    <recommendedName>
        <fullName evidence="3">RING-type domain-containing protein</fullName>
    </recommendedName>
</protein>
<dbReference type="AlphaFoldDB" id="A0A4Z1IZ74"/>
<dbReference type="GO" id="GO:0034058">
    <property type="term" value="P:endosomal vesicle fusion"/>
    <property type="evidence" value="ECO:0007669"/>
    <property type="project" value="TreeGrafter"/>
</dbReference>
<reference evidence="1 2" key="1">
    <citation type="submission" date="2017-12" db="EMBL/GenBank/DDBJ databases">
        <title>Comparative genomics of Botrytis spp.</title>
        <authorList>
            <person name="Valero-Jimenez C.A."/>
            <person name="Tapia P."/>
            <person name="Veloso J."/>
            <person name="Silva-Moreno E."/>
            <person name="Staats M."/>
            <person name="Valdes J.H."/>
            <person name="Van Kan J.A.L."/>
        </authorList>
    </citation>
    <scope>NUCLEOTIDE SEQUENCE [LARGE SCALE GENOMIC DNA]</scope>
    <source>
        <strain evidence="1 2">MUCL2120</strain>
    </source>
</reference>
<dbReference type="STRING" id="278944.A0A4Z1IZ74"/>
<dbReference type="GO" id="GO:0005770">
    <property type="term" value="C:late endosome"/>
    <property type="evidence" value="ECO:0007669"/>
    <property type="project" value="TreeGrafter"/>
</dbReference>
<gene>
    <name evidence="1" type="ORF">BOTNAR_0067g00110</name>
</gene>
<dbReference type="OrthoDB" id="244107at2759"/>
<dbReference type="GO" id="GO:0009267">
    <property type="term" value="P:cellular response to starvation"/>
    <property type="evidence" value="ECO:0007669"/>
    <property type="project" value="TreeGrafter"/>
</dbReference>
<dbReference type="GO" id="GO:0030897">
    <property type="term" value="C:HOPS complex"/>
    <property type="evidence" value="ECO:0007669"/>
    <property type="project" value="TreeGrafter"/>
</dbReference>
<evidence type="ECO:0008006" key="3">
    <source>
        <dbReference type="Google" id="ProtNLM"/>
    </source>
</evidence>
<name>A0A4Z1IZ74_9HELO</name>
<dbReference type="GO" id="GO:0016236">
    <property type="term" value="P:macroautophagy"/>
    <property type="evidence" value="ECO:0007669"/>
    <property type="project" value="TreeGrafter"/>
</dbReference>
<proteinExistence type="predicted"/>
<dbReference type="EMBL" id="PQXJ01000067">
    <property type="protein sequence ID" value="TGO66134.1"/>
    <property type="molecule type" value="Genomic_DNA"/>
</dbReference>
<organism evidence="1 2">
    <name type="scientific">Botryotinia narcissicola</name>
    <dbReference type="NCBI Taxonomy" id="278944"/>
    <lineage>
        <taxon>Eukaryota</taxon>
        <taxon>Fungi</taxon>
        <taxon>Dikarya</taxon>
        <taxon>Ascomycota</taxon>
        <taxon>Pezizomycotina</taxon>
        <taxon>Leotiomycetes</taxon>
        <taxon>Helotiales</taxon>
        <taxon>Sclerotiniaceae</taxon>
        <taxon>Botryotinia</taxon>
    </lineage>
</organism>
<comment type="caution">
    <text evidence="1">The sequence shown here is derived from an EMBL/GenBank/DDBJ whole genome shotgun (WGS) entry which is preliminary data.</text>
</comment>